<dbReference type="Proteomes" id="UP001151002">
    <property type="component" value="Unassembled WGS sequence"/>
</dbReference>
<sequence>MRLSRAGLALLTFGAVAAVATPAHAATNGVVAVVSSTVIEYPAVSGRTNNVVLTRSGNTITVDDTTAIRPGSGCARIDSTKVRCTTRSAPTMVRVILGDGNDSVTNKADIVLAASGGTGNDKILGGPRADILNGGAGADTIGGLAGSDRINGESGNDYLSASTGDDQVNGGEGNDRLFGSDGNDHLSGDAGDDIEDGGNGDDFFEQVVEESPVLTDADRFIGGAGLDVMFYALREKPVIADLDGASRDDGYAGEHDSIGSDIESIYGGNGNDRLTGNGHSEMLYGGNGNDVLAGNGGNDYLEGGPGNDYLSGAAGNDTLLGGLGNDTLYGLSGVDTINGEAGNDRLYGTDGTAGDRINGGSNATATGDTCYRDATDRVTACERP</sequence>
<dbReference type="SUPFAM" id="SSF51120">
    <property type="entry name" value="beta-Roll"/>
    <property type="match status" value="3"/>
</dbReference>
<dbReference type="PANTHER" id="PTHR38340">
    <property type="entry name" value="S-LAYER PROTEIN"/>
    <property type="match status" value="1"/>
</dbReference>
<proteinExistence type="predicted"/>
<dbReference type="PROSITE" id="PS00330">
    <property type="entry name" value="HEMOLYSIN_CALCIUM"/>
    <property type="match status" value="2"/>
</dbReference>
<dbReference type="InterPro" id="IPR001343">
    <property type="entry name" value="Hemolysn_Ca-bd"/>
</dbReference>
<dbReference type="InterPro" id="IPR050557">
    <property type="entry name" value="RTX_toxin/Mannuronan_C5-epim"/>
</dbReference>
<name>A0ABT4BA81_9ACTN</name>
<keyword evidence="2" id="KW-0964">Secreted</keyword>
<feature type="compositionally biased region" description="Acidic residues" evidence="3">
    <location>
        <begin position="190"/>
        <end position="199"/>
    </location>
</feature>
<evidence type="ECO:0000256" key="3">
    <source>
        <dbReference type="SAM" id="MobiDB-lite"/>
    </source>
</evidence>
<dbReference type="Pfam" id="PF00353">
    <property type="entry name" value="HemolysinCabind"/>
    <property type="match status" value="3"/>
</dbReference>
<gene>
    <name evidence="5" type="ORF">OWR29_31345</name>
</gene>
<protein>
    <submittedName>
        <fullName evidence="5">Calcium-binding protein</fullName>
    </submittedName>
</protein>
<dbReference type="InterPro" id="IPR011049">
    <property type="entry name" value="Serralysin-like_metalloprot_C"/>
</dbReference>
<evidence type="ECO:0000313" key="5">
    <source>
        <dbReference type="EMBL" id="MCY1142515.1"/>
    </source>
</evidence>
<evidence type="ECO:0000313" key="6">
    <source>
        <dbReference type="Proteomes" id="UP001151002"/>
    </source>
</evidence>
<evidence type="ECO:0000256" key="1">
    <source>
        <dbReference type="ARBA" id="ARBA00004613"/>
    </source>
</evidence>
<dbReference type="PRINTS" id="PR00313">
    <property type="entry name" value="CABNDNGRPT"/>
</dbReference>
<keyword evidence="4" id="KW-0732">Signal</keyword>
<evidence type="ECO:0000256" key="4">
    <source>
        <dbReference type="SAM" id="SignalP"/>
    </source>
</evidence>
<dbReference type="EMBL" id="JAPNTZ010000012">
    <property type="protein sequence ID" value="MCY1142515.1"/>
    <property type="molecule type" value="Genomic_DNA"/>
</dbReference>
<dbReference type="InterPro" id="IPR018511">
    <property type="entry name" value="Hemolysin-typ_Ca-bd_CS"/>
</dbReference>
<feature type="chain" id="PRO_5045288560" evidence="4">
    <location>
        <begin position="26"/>
        <end position="384"/>
    </location>
</feature>
<evidence type="ECO:0000256" key="2">
    <source>
        <dbReference type="ARBA" id="ARBA00022525"/>
    </source>
</evidence>
<dbReference type="PANTHER" id="PTHR38340:SF1">
    <property type="entry name" value="S-LAYER PROTEIN"/>
    <property type="match status" value="1"/>
</dbReference>
<organism evidence="5 6">
    <name type="scientific">Paractinoplanes pyxinae</name>
    <dbReference type="NCBI Taxonomy" id="2997416"/>
    <lineage>
        <taxon>Bacteria</taxon>
        <taxon>Bacillati</taxon>
        <taxon>Actinomycetota</taxon>
        <taxon>Actinomycetes</taxon>
        <taxon>Micromonosporales</taxon>
        <taxon>Micromonosporaceae</taxon>
        <taxon>Paractinoplanes</taxon>
    </lineage>
</organism>
<feature type="signal peptide" evidence="4">
    <location>
        <begin position="1"/>
        <end position="25"/>
    </location>
</feature>
<comment type="subcellular location">
    <subcellularLocation>
        <location evidence="1">Secreted</location>
    </subcellularLocation>
</comment>
<keyword evidence="6" id="KW-1185">Reference proteome</keyword>
<feature type="region of interest" description="Disordered" evidence="3">
    <location>
        <begin position="155"/>
        <end position="199"/>
    </location>
</feature>
<reference evidence="5" key="1">
    <citation type="submission" date="2022-11" db="EMBL/GenBank/DDBJ databases">
        <authorList>
            <person name="Somphong A."/>
            <person name="Phongsopitanun W."/>
        </authorList>
    </citation>
    <scope>NUCLEOTIDE SEQUENCE</scope>
    <source>
        <strain evidence="5">Pm04-4</strain>
    </source>
</reference>
<accession>A0ABT4BA81</accession>
<feature type="compositionally biased region" description="Polar residues" evidence="3">
    <location>
        <begin position="155"/>
        <end position="166"/>
    </location>
</feature>
<dbReference type="RefSeq" id="WP_267566986.1">
    <property type="nucleotide sequence ID" value="NZ_JAPNTZ010000012.1"/>
</dbReference>
<comment type="caution">
    <text evidence="5">The sequence shown here is derived from an EMBL/GenBank/DDBJ whole genome shotgun (WGS) entry which is preliminary data.</text>
</comment>
<dbReference type="Gene3D" id="2.150.10.10">
    <property type="entry name" value="Serralysin-like metalloprotease, C-terminal"/>
    <property type="match status" value="3"/>
</dbReference>